<reference evidence="2" key="1">
    <citation type="journal article" date="2019" name="Int. J. Syst. Evol. Microbiol.">
        <title>The Global Catalogue of Microorganisms (GCM) 10K type strain sequencing project: providing services to taxonomists for standard genome sequencing and annotation.</title>
        <authorList>
            <consortium name="The Broad Institute Genomics Platform"/>
            <consortium name="The Broad Institute Genome Sequencing Center for Infectious Disease"/>
            <person name="Wu L."/>
            <person name="Ma J."/>
        </authorList>
    </citation>
    <scope>NUCLEOTIDE SEQUENCE [LARGE SCALE GENOMIC DNA]</scope>
    <source>
        <strain evidence="2">JCM 4586</strain>
    </source>
</reference>
<dbReference type="EMBL" id="BMUT01000003">
    <property type="protein sequence ID" value="GGX74368.1"/>
    <property type="molecule type" value="Genomic_DNA"/>
</dbReference>
<gene>
    <name evidence="1" type="ORF">GCM10010324_19630</name>
</gene>
<keyword evidence="2" id="KW-1185">Reference proteome</keyword>
<evidence type="ECO:0000313" key="2">
    <source>
        <dbReference type="Proteomes" id="UP000659223"/>
    </source>
</evidence>
<proteinExistence type="predicted"/>
<organism evidence="1 2">
    <name type="scientific">Streptomyces hiroshimensis</name>
    <dbReference type="NCBI Taxonomy" id="66424"/>
    <lineage>
        <taxon>Bacteria</taxon>
        <taxon>Bacillati</taxon>
        <taxon>Actinomycetota</taxon>
        <taxon>Actinomycetes</taxon>
        <taxon>Kitasatosporales</taxon>
        <taxon>Streptomycetaceae</taxon>
        <taxon>Streptomyces</taxon>
    </lineage>
</organism>
<dbReference type="Proteomes" id="UP000659223">
    <property type="component" value="Unassembled WGS sequence"/>
</dbReference>
<protein>
    <submittedName>
        <fullName evidence="1">Uncharacterized protein</fullName>
    </submittedName>
</protein>
<name>A0ABQ2Y8W6_9ACTN</name>
<sequence>MDYGKLDAPLAVRLAATADDDEARDFPVVIRLTAPPSAEQLATLKAAGVSRVPEGRRTMSADLSRRDLERLSAEPWVLALSLSVQRRPFGGEQSR</sequence>
<dbReference type="RefSeq" id="WP_190021243.1">
    <property type="nucleotide sequence ID" value="NZ_BMUT01000003.1"/>
</dbReference>
<evidence type="ECO:0000313" key="1">
    <source>
        <dbReference type="EMBL" id="GGX74368.1"/>
    </source>
</evidence>
<comment type="caution">
    <text evidence="1">The sequence shown here is derived from an EMBL/GenBank/DDBJ whole genome shotgun (WGS) entry which is preliminary data.</text>
</comment>
<accession>A0ABQ2Y8W6</accession>